<sequence length="46" mass="4905">MPVCEPGDASLACEDPQKIMAFEPLLSRASEASPGSRSQSQHFAVE</sequence>
<organism evidence="2 3">
    <name type="scientific">Pseudomonas syringae pv. actinidiae</name>
    <dbReference type="NCBI Taxonomy" id="103796"/>
    <lineage>
        <taxon>Bacteria</taxon>
        <taxon>Pseudomonadati</taxon>
        <taxon>Pseudomonadota</taxon>
        <taxon>Gammaproteobacteria</taxon>
        <taxon>Pseudomonadales</taxon>
        <taxon>Pseudomonadaceae</taxon>
        <taxon>Pseudomonas</taxon>
        <taxon>Pseudomonas syringae</taxon>
    </lineage>
</organism>
<dbReference type="AlphaFoldDB" id="A0A2V0QSH6"/>
<reference evidence="2 3" key="1">
    <citation type="submission" date="2018-04" db="EMBL/GenBank/DDBJ databases">
        <title>Draft genome sequence of Pseudomonas syringae pv. actinidiae biovar 1 strains isolated from kiwifruit in Kagawa prefecture.</title>
        <authorList>
            <person name="Tabuchi M."/>
            <person name="Saito M."/>
            <person name="Fujiwara S."/>
            <person name="Sasa N."/>
            <person name="Akimitsu K."/>
            <person name="Gomi K."/>
            <person name="Konishi-Sugita S."/>
            <person name="Hamano K."/>
            <person name="Kataoka I."/>
        </authorList>
    </citation>
    <scope>NUCLEOTIDE SEQUENCE [LARGE SCALE GENOMIC DNA]</scope>
    <source>
        <strain evidence="2 3">MAFF212206</strain>
    </source>
</reference>
<evidence type="ECO:0000313" key="2">
    <source>
        <dbReference type="EMBL" id="GBH13618.1"/>
    </source>
</evidence>
<gene>
    <name evidence="2" type="ORF">KPSA1_07108</name>
</gene>
<protein>
    <submittedName>
        <fullName evidence="2">Uncharacterized protein</fullName>
    </submittedName>
</protein>
<evidence type="ECO:0000313" key="3">
    <source>
        <dbReference type="Proteomes" id="UP000247480"/>
    </source>
</evidence>
<feature type="compositionally biased region" description="Polar residues" evidence="1">
    <location>
        <begin position="33"/>
        <end position="46"/>
    </location>
</feature>
<proteinExistence type="predicted"/>
<evidence type="ECO:0000256" key="1">
    <source>
        <dbReference type="SAM" id="MobiDB-lite"/>
    </source>
</evidence>
<feature type="region of interest" description="Disordered" evidence="1">
    <location>
        <begin position="26"/>
        <end position="46"/>
    </location>
</feature>
<dbReference type="Proteomes" id="UP000247480">
    <property type="component" value="Unassembled WGS sequence"/>
</dbReference>
<accession>A0A2V0QSH6</accession>
<dbReference type="EMBL" id="BGJZ01000362">
    <property type="protein sequence ID" value="GBH13618.1"/>
    <property type="molecule type" value="Genomic_DNA"/>
</dbReference>
<name>A0A2V0QSH6_PSESF</name>
<comment type="caution">
    <text evidence="2">The sequence shown here is derived from an EMBL/GenBank/DDBJ whole genome shotgun (WGS) entry which is preliminary data.</text>
</comment>